<organism evidence="2 3">
    <name type="scientific">Tropicimonas omnivorans</name>
    <dbReference type="NCBI Taxonomy" id="3075590"/>
    <lineage>
        <taxon>Bacteria</taxon>
        <taxon>Pseudomonadati</taxon>
        <taxon>Pseudomonadota</taxon>
        <taxon>Alphaproteobacteria</taxon>
        <taxon>Rhodobacterales</taxon>
        <taxon>Roseobacteraceae</taxon>
        <taxon>Tropicimonas</taxon>
    </lineage>
</organism>
<reference evidence="2 3" key="1">
    <citation type="submission" date="2023-09" db="EMBL/GenBank/DDBJ databases">
        <authorList>
            <person name="Rey-Velasco X."/>
        </authorList>
    </citation>
    <scope>NUCLEOTIDE SEQUENCE [LARGE SCALE GENOMIC DNA]</scope>
    <source>
        <strain evidence="2 3">F158</strain>
    </source>
</reference>
<dbReference type="Gene3D" id="2.170.16.10">
    <property type="entry name" value="Hedgehog/Intein (Hint) domain"/>
    <property type="match status" value="1"/>
</dbReference>
<proteinExistence type="predicted"/>
<dbReference type="EMBL" id="JAVRHL010000002">
    <property type="protein sequence ID" value="MDT0682555.1"/>
    <property type="molecule type" value="Genomic_DNA"/>
</dbReference>
<dbReference type="Proteomes" id="UP001265259">
    <property type="component" value="Unassembled WGS sequence"/>
</dbReference>
<name>A0ABU3DFS1_9RHOB</name>
<dbReference type="InterPro" id="IPR036844">
    <property type="entry name" value="Hint_dom_sf"/>
</dbReference>
<dbReference type="RefSeq" id="WP_311690299.1">
    <property type="nucleotide sequence ID" value="NZ_JAVRHL010000002.1"/>
</dbReference>
<sequence length="364" mass="38488">MERARAEQGAYVVPWARTETAGLPGGPVADILPGETWRWDGIPSRIDARGGPLLLTGARGDEEMNARAGRAAGRMARRLGLAARDAATAPEPKGAEPGALGLTFVVTDGRCAWQGAWVPGGPRGKGLVLFDDGVPPSGTDLHVVRSDVCPRRRARDRAAPSAEGLICFVPGTSIATPGGSRPVEALRPGDLVLTKDDGPRPVLWTGARHLSGARLRVMPHLRPIRVRSGALGIERPEGDLLVSPRHRLLLAGPAARALFNQSEVLVHAEDLLGHAGISTDIAARDVSYVHVLMERHQVLFANGVESESFHPDEAAIGALGDADRARIRHVLAGENLDAYGPPARRVLGRAEAAILMAGTARLHA</sequence>
<dbReference type="Pfam" id="PF13403">
    <property type="entry name" value="Hint_2"/>
    <property type="match status" value="1"/>
</dbReference>
<comment type="caution">
    <text evidence="2">The sequence shown here is derived from an EMBL/GenBank/DDBJ whole genome shotgun (WGS) entry which is preliminary data.</text>
</comment>
<feature type="domain" description="Hedgehog/Intein (Hint)" evidence="1">
    <location>
        <begin position="166"/>
        <end position="312"/>
    </location>
</feature>
<keyword evidence="3" id="KW-1185">Reference proteome</keyword>
<protein>
    <submittedName>
        <fullName evidence="2">Hint domain-containing protein</fullName>
    </submittedName>
</protein>
<gene>
    <name evidence="2" type="ORF">RM543_07655</name>
</gene>
<evidence type="ECO:0000259" key="1">
    <source>
        <dbReference type="Pfam" id="PF13403"/>
    </source>
</evidence>
<dbReference type="SUPFAM" id="SSF51294">
    <property type="entry name" value="Hedgehog/intein (Hint) domain"/>
    <property type="match status" value="1"/>
</dbReference>
<dbReference type="InterPro" id="IPR028992">
    <property type="entry name" value="Hedgehog/Intein_dom"/>
</dbReference>
<evidence type="ECO:0000313" key="3">
    <source>
        <dbReference type="Proteomes" id="UP001265259"/>
    </source>
</evidence>
<accession>A0ABU3DFS1</accession>
<evidence type="ECO:0000313" key="2">
    <source>
        <dbReference type="EMBL" id="MDT0682555.1"/>
    </source>
</evidence>